<sequence length="76" mass="8700">MGFFSLTESMTIQKVKGFLLCLLKVPVAQLLLSYESPKVAQQNMKSMPGREIELENDQQSLQFYSVENGDCLLVRW</sequence>
<dbReference type="Proteomes" id="UP000299084">
    <property type="component" value="Unassembled WGS sequence"/>
</dbReference>
<dbReference type="InterPro" id="IPR029071">
    <property type="entry name" value="Ubiquitin-like_domsf"/>
</dbReference>
<gene>
    <name evidence="1" type="ORF">Cadr_000027201</name>
</gene>
<organism evidence="1 2">
    <name type="scientific">Camelus dromedarius</name>
    <name type="common">Dromedary</name>
    <name type="synonym">Arabian camel</name>
    <dbReference type="NCBI Taxonomy" id="9838"/>
    <lineage>
        <taxon>Eukaryota</taxon>
        <taxon>Metazoa</taxon>
        <taxon>Chordata</taxon>
        <taxon>Craniata</taxon>
        <taxon>Vertebrata</taxon>
        <taxon>Euteleostomi</taxon>
        <taxon>Mammalia</taxon>
        <taxon>Eutheria</taxon>
        <taxon>Laurasiatheria</taxon>
        <taxon>Artiodactyla</taxon>
        <taxon>Tylopoda</taxon>
        <taxon>Camelidae</taxon>
        <taxon>Camelus</taxon>
    </lineage>
</organism>
<dbReference type="InterPro" id="IPR044079">
    <property type="entry name" value="Ubl_TBCE"/>
</dbReference>
<dbReference type="EMBL" id="JWIN03000029">
    <property type="protein sequence ID" value="KAB1256619.1"/>
    <property type="molecule type" value="Genomic_DNA"/>
</dbReference>
<evidence type="ECO:0000313" key="2">
    <source>
        <dbReference type="Proteomes" id="UP000299084"/>
    </source>
</evidence>
<reference evidence="1 2" key="1">
    <citation type="journal article" date="2019" name="Mol. Ecol. Resour.">
        <title>Improving Illumina assemblies with Hi-C and long reads: an example with the North African dromedary.</title>
        <authorList>
            <person name="Elbers J.P."/>
            <person name="Rogers M.F."/>
            <person name="Perelman P.L."/>
            <person name="Proskuryakova A.A."/>
            <person name="Serdyukova N.A."/>
            <person name="Johnson W.E."/>
            <person name="Horin P."/>
            <person name="Corander J."/>
            <person name="Murphy D."/>
            <person name="Burger P.A."/>
        </authorList>
    </citation>
    <scope>NUCLEOTIDE SEQUENCE [LARGE SCALE GENOMIC DNA]</scope>
    <source>
        <strain evidence="1">Drom800</strain>
        <tissue evidence="1">Blood</tissue>
    </source>
</reference>
<proteinExistence type="predicted"/>
<comment type="caution">
    <text evidence="1">The sequence shown here is derived from an EMBL/GenBank/DDBJ whole genome shotgun (WGS) entry which is preliminary data.</text>
</comment>
<dbReference type="SUPFAM" id="SSF54236">
    <property type="entry name" value="Ubiquitin-like"/>
    <property type="match status" value="1"/>
</dbReference>
<dbReference type="Gene3D" id="3.10.20.90">
    <property type="entry name" value="Phosphatidylinositol 3-kinase Catalytic Subunit, Chain A, domain 1"/>
    <property type="match status" value="1"/>
</dbReference>
<protein>
    <submittedName>
        <fullName evidence="1">Tubulin-specific chaperone E</fullName>
    </submittedName>
</protein>
<name>A0A5N4CCD0_CAMDR</name>
<dbReference type="CDD" id="cd17044">
    <property type="entry name" value="Ubl_TBCE"/>
    <property type="match status" value="1"/>
</dbReference>
<accession>A0A5N4CCD0</accession>
<keyword evidence="2" id="KW-1185">Reference proteome</keyword>
<evidence type="ECO:0000313" key="1">
    <source>
        <dbReference type="EMBL" id="KAB1256619.1"/>
    </source>
</evidence>
<dbReference type="AlphaFoldDB" id="A0A5N4CCD0"/>